<evidence type="ECO:0000313" key="1">
    <source>
        <dbReference type="EMBL" id="KAK0704457.1"/>
    </source>
</evidence>
<protein>
    <submittedName>
        <fullName evidence="1">Uncharacterized protein</fullName>
    </submittedName>
</protein>
<proteinExistence type="predicted"/>
<sequence>MVSLVGLPIEIRQKIVALAIWTPQPPPKCAEDSQDRVRLRDDGAVWVFKTQPQSTALSVLLTCKALYADTMYLLNSRHASYEMDIMFIPGCGLWPTWTCRPPPGVVSMPTVYANFRVFAHGGDHDDKLCNSDGGKGCSLLEEYFGGYCSFEADYYPNPAPGAQNFYHLLASLLALGPQALSPSASLAENRRSLSTCRYTVGRLVVSVASEPGMANISKEGNCARSLRGIEDPFQVTPENPNMPYQSGYDATTHMFRGPDAGSIYSWVRPTDRRNALDSGDASILGFFIANALWTLLDFNRRLCRGFGLTVYEGITDAIEISIDGDCRVRYPMEELFSRLPETVCRTENMDALLQWGSWMRDRRNRAREGAPHIVPRPSLPFIRSQPLRNYVDDWLGVLNSVDIDD</sequence>
<dbReference type="AlphaFoldDB" id="A0AA39ZVT1"/>
<name>A0AA39ZVT1_9PEZI</name>
<organism evidence="1 2">
    <name type="scientific">Lasiosphaeris hirsuta</name>
    <dbReference type="NCBI Taxonomy" id="260670"/>
    <lineage>
        <taxon>Eukaryota</taxon>
        <taxon>Fungi</taxon>
        <taxon>Dikarya</taxon>
        <taxon>Ascomycota</taxon>
        <taxon>Pezizomycotina</taxon>
        <taxon>Sordariomycetes</taxon>
        <taxon>Sordariomycetidae</taxon>
        <taxon>Sordariales</taxon>
        <taxon>Lasiosphaeriaceae</taxon>
        <taxon>Lasiosphaeris</taxon>
    </lineage>
</organism>
<evidence type="ECO:0000313" key="2">
    <source>
        <dbReference type="Proteomes" id="UP001172102"/>
    </source>
</evidence>
<accession>A0AA39ZVT1</accession>
<dbReference type="EMBL" id="JAUKUA010000007">
    <property type="protein sequence ID" value="KAK0704457.1"/>
    <property type="molecule type" value="Genomic_DNA"/>
</dbReference>
<dbReference type="Proteomes" id="UP001172102">
    <property type="component" value="Unassembled WGS sequence"/>
</dbReference>
<gene>
    <name evidence="1" type="ORF">B0H67DRAFT_521560</name>
</gene>
<keyword evidence="2" id="KW-1185">Reference proteome</keyword>
<reference evidence="1" key="1">
    <citation type="submission" date="2023-06" db="EMBL/GenBank/DDBJ databases">
        <title>Genome-scale phylogeny and comparative genomics of the fungal order Sordariales.</title>
        <authorList>
            <consortium name="Lawrence Berkeley National Laboratory"/>
            <person name="Hensen N."/>
            <person name="Bonometti L."/>
            <person name="Westerberg I."/>
            <person name="Brannstrom I.O."/>
            <person name="Guillou S."/>
            <person name="Cros-Aarteil S."/>
            <person name="Calhoun S."/>
            <person name="Haridas S."/>
            <person name="Kuo A."/>
            <person name="Mondo S."/>
            <person name="Pangilinan J."/>
            <person name="Riley R."/>
            <person name="Labutti K."/>
            <person name="Andreopoulos B."/>
            <person name="Lipzen A."/>
            <person name="Chen C."/>
            <person name="Yanf M."/>
            <person name="Daum C."/>
            <person name="Ng V."/>
            <person name="Clum A."/>
            <person name="Steindorff A."/>
            <person name="Ohm R."/>
            <person name="Martin F."/>
            <person name="Silar P."/>
            <person name="Natvig D."/>
            <person name="Lalanne C."/>
            <person name="Gautier V."/>
            <person name="Ament-Velasquez S.L."/>
            <person name="Kruys A."/>
            <person name="Hutchinson M.I."/>
            <person name="Powell A.J."/>
            <person name="Barry K."/>
            <person name="Miller A.N."/>
            <person name="Grigoriev I.V."/>
            <person name="Debuchy R."/>
            <person name="Gladieux P."/>
            <person name="Thoren M.H."/>
            <person name="Johannesson H."/>
        </authorList>
    </citation>
    <scope>NUCLEOTIDE SEQUENCE</scope>
    <source>
        <strain evidence="1">SMH4607-1</strain>
    </source>
</reference>
<comment type="caution">
    <text evidence="1">The sequence shown here is derived from an EMBL/GenBank/DDBJ whole genome shotgun (WGS) entry which is preliminary data.</text>
</comment>